<accession>A0A3B9IRA4</accession>
<organism evidence="1 2">
    <name type="scientific">Tistrella mobilis</name>
    <dbReference type="NCBI Taxonomy" id="171437"/>
    <lineage>
        <taxon>Bacteria</taxon>
        <taxon>Pseudomonadati</taxon>
        <taxon>Pseudomonadota</taxon>
        <taxon>Alphaproteobacteria</taxon>
        <taxon>Geminicoccales</taxon>
        <taxon>Geminicoccaceae</taxon>
        <taxon>Tistrella</taxon>
    </lineage>
</organism>
<gene>
    <name evidence="1" type="ORF">DCK97_23555</name>
</gene>
<evidence type="ECO:0000313" key="2">
    <source>
        <dbReference type="Proteomes" id="UP000257706"/>
    </source>
</evidence>
<dbReference type="Proteomes" id="UP000257706">
    <property type="component" value="Unassembled WGS sequence"/>
</dbReference>
<dbReference type="SUPFAM" id="SSF54637">
    <property type="entry name" value="Thioesterase/thiol ester dehydrase-isomerase"/>
    <property type="match status" value="1"/>
</dbReference>
<dbReference type="Gene3D" id="3.10.129.10">
    <property type="entry name" value="Hotdog Thioesterase"/>
    <property type="match status" value="1"/>
</dbReference>
<name>A0A3B9IRA4_9PROT</name>
<sequence length="133" mass="13716">MLRIANRPFEDIRTGDSACLVHEAGQPLADRLGEIAREIDPAHIDPALAADAGFRGAAAFAALPGLMIDLLIAAELPGPGAEILGSRLDRTGQVAAGDRLTAKLVVRTLGADRRLTLDATVVAADGRLVATGS</sequence>
<comment type="caution">
    <text evidence="1">The sequence shown here is derived from an EMBL/GenBank/DDBJ whole genome shotgun (WGS) entry which is preliminary data.</text>
</comment>
<evidence type="ECO:0000313" key="1">
    <source>
        <dbReference type="EMBL" id="HAE50392.1"/>
    </source>
</evidence>
<proteinExistence type="predicted"/>
<protein>
    <submittedName>
        <fullName evidence="1">Enoyl-CoA hydratase</fullName>
    </submittedName>
</protein>
<dbReference type="InterPro" id="IPR029069">
    <property type="entry name" value="HotDog_dom_sf"/>
</dbReference>
<reference evidence="1 2" key="1">
    <citation type="journal article" date="2018" name="Nat. Biotechnol.">
        <title>A standardized bacterial taxonomy based on genome phylogeny substantially revises the tree of life.</title>
        <authorList>
            <person name="Parks D.H."/>
            <person name="Chuvochina M."/>
            <person name="Waite D.W."/>
            <person name="Rinke C."/>
            <person name="Skarshewski A."/>
            <person name="Chaumeil P.A."/>
            <person name="Hugenholtz P."/>
        </authorList>
    </citation>
    <scope>NUCLEOTIDE SEQUENCE [LARGE SCALE GENOMIC DNA]</scope>
    <source>
        <strain evidence="1">UBA8739</strain>
    </source>
</reference>
<feature type="non-terminal residue" evidence="1">
    <location>
        <position position="133"/>
    </location>
</feature>
<dbReference type="AlphaFoldDB" id="A0A3B9IRA4"/>
<dbReference type="EMBL" id="DMAI01000385">
    <property type="protein sequence ID" value="HAE50392.1"/>
    <property type="molecule type" value="Genomic_DNA"/>
</dbReference>